<accession>A0ABX1XFC8</accession>
<protein>
    <recommendedName>
        <fullName evidence="7">Flagellar protein FliT</fullName>
    </recommendedName>
</protein>
<reference evidence="8 9" key="1">
    <citation type="submission" date="2019-10" db="EMBL/GenBank/DDBJ databases">
        <title>Description of Paenibacillus humi sp. nov.</title>
        <authorList>
            <person name="Carlier A."/>
            <person name="Qi S."/>
        </authorList>
    </citation>
    <scope>NUCLEOTIDE SEQUENCE [LARGE SCALE GENOMIC DNA]</scope>
    <source>
        <strain evidence="8 9">LMG 31461</strain>
    </source>
</reference>
<keyword evidence="9" id="KW-1185">Reference proteome</keyword>
<dbReference type="RefSeq" id="WP_171633256.1">
    <property type="nucleotide sequence ID" value="NZ_WHNY01000065.1"/>
</dbReference>
<keyword evidence="4" id="KW-0143">Chaperone</keyword>
<dbReference type="EMBL" id="WHNY01000065">
    <property type="protein sequence ID" value="NOU66721.1"/>
    <property type="molecule type" value="Genomic_DNA"/>
</dbReference>
<evidence type="ECO:0000256" key="4">
    <source>
        <dbReference type="ARBA" id="ARBA00023186"/>
    </source>
</evidence>
<name>A0ABX1XFC8_9BACL</name>
<organism evidence="8 9">
    <name type="scientific">Paenibacillus plantarum</name>
    <dbReference type="NCBI Taxonomy" id="2654975"/>
    <lineage>
        <taxon>Bacteria</taxon>
        <taxon>Bacillati</taxon>
        <taxon>Bacillota</taxon>
        <taxon>Bacilli</taxon>
        <taxon>Bacillales</taxon>
        <taxon>Paenibacillaceae</taxon>
        <taxon>Paenibacillus</taxon>
    </lineage>
</organism>
<evidence type="ECO:0000313" key="9">
    <source>
        <dbReference type="Proteomes" id="UP000653578"/>
    </source>
</evidence>
<comment type="similarity">
    <text evidence="6">Belongs to the bacillales FliT family.</text>
</comment>
<evidence type="ECO:0000256" key="2">
    <source>
        <dbReference type="ARBA" id="ARBA00022490"/>
    </source>
</evidence>
<dbReference type="InterPro" id="IPR008622">
    <property type="entry name" value="FliT"/>
</dbReference>
<evidence type="ECO:0000256" key="7">
    <source>
        <dbReference type="ARBA" id="ARBA00093797"/>
    </source>
</evidence>
<evidence type="ECO:0000256" key="6">
    <source>
        <dbReference type="ARBA" id="ARBA00093785"/>
    </source>
</evidence>
<evidence type="ECO:0000256" key="5">
    <source>
        <dbReference type="ARBA" id="ARBA00093765"/>
    </source>
</evidence>
<dbReference type="Proteomes" id="UP000653578">
    <property type="component" value="Unassembled WGS sequence"/>
</dbReference>
<keyword evidence="3" id="KW-1005">Bacterial flagellum biogenesis</keyword>
<evidence type="ECO:0000256" key="1">
    <source>
        <dbReference type="ARBA" id="ARBA00004514"/>
    </source>
</evidence>
<evidence type="ECO:0000313" key="8">
    <source>
        <dbReference type="EMBL" id="NOU66721.1"/>
    </source>
</evidence>
<comment type="subcellular location">
    <subcellularLocation>
        <location evidence="1">Cytoplasm</location>
        <location evidence="1">Cytosol</location>
    </subcellularLocation>
</comment>
<keyword evidence="2" id="KW-0963">Cytoplasm</keyword>
<gene>
    <name evidence="8" type="ORF">GC096_21990</name>
</gene>
<evidence type="ECO:0000256" key="3">
    <source>
        <dbReference type="ARBA" id="ARBA00022795"/>
    </source>
</evidence>
<comment type="caution">
    <text evidence="8">The sequence shown here is derived from an EMBL/GenBank/DDBJ whole genome shotgun (WGS) entry which is preliminary data.</text>
</comment>
<dbReference type="Pfam" id="PF05400">
    <property type="entry name" value="FliT"/>
    <property type="match status" value="1"/>
</dbReference>
<proteinExistence type="inferred from homology"/>
<sequence>MDKLVTELEQQTQQALAELITMDVERLSEYMERRGTIMQALLKVTEVTAKSEMGRYKARIQAVLSLDPIFVKKLRQFRDEASVQLAKIDNGKTQRNAYDNNYDVESYFFDRKK</sequence>
<comment type="function">
    <text evidence="5">May act as an export chaperone for the filament capping protein FliD.</text>
</comment>